<reference evidence="1 2" key="1">
    <citation type="journal article" date="2022" name="Hortic Res">
        <title>A haplotype resolved chromosomal level avocado genome allows analysis of novel avocado genes.</title>
        <authorList>
            <person name="Nath O."/>
            <person name="Fletcher S.J."/>
            <person name="Hayward A."/>
            <person name="Shaw L.M."/>
            <person name="Masouleh A.K."/>
            <person name="Furtado A."/>
            <person name="Henry R.J."/>
            <person name="Mitter N."/>
        </authorList>
    </citation>
    <scope>NUCLEOTIDE SEQUENCE [LARGE SCALE GENOMIC DNA]</scope>
    <source>
        <strain evidence="2">cv. Hass</strain>
    </source>
</reference>
<accession>A0ACC2K2M4</accession>
<comment type="caution">
    <text evidence="1">The sequence shown here is derived from an EMBL/GenBank/DDBJ whole genome shotgun (WGS) entry which is preliminary data.</text>
</comment>
<organism evidence="1 2">
    <name type="scientific">Persea americana</name>
    <name type="common">Avocado</name>
    <dbReference type="NCBI Taxonomy" id="3435"/>
    <lineage>
        <taxon>Eukaryota</taxon>
        <taxon>Viridiplantae</taxon>
        <taxon>Streptophyta</taxon>
        <taxon>Embryophyta</taxon>
        <taxon>Tracheophyta</taxon>
        <taxon>Spermatophyta</taxon>
        <taxon>Magnoliopsida</taxon>
        <taxon>Magnoliidae</taxon>
        <taxon>Laurales</taxon>
        <taxon>Lauraceae</taxon>
        <taxon>Persea</taxon>
    </lineage>
</organism>
<evidence type="ECO:0000313" key="2">
    <source>
        <dbReference type="Proteomes" id="UP001234297"/>
    </source>
</evidence>
<dbReference type="EMBL" id="CM056820">
    <property type="protein sequence ID" value="KAJ8615330.1"/>
    <property type="molecule type" value="Genomic_DNA"/>
</dbReference>
<sequence length="70" mass="8268">MFDDKLYEASEEGGEEPDVNTLPADDVHHNDQASQVFQYYSQAERQQWSNFRDAYAARLWHDYTQHTADQ</sequence>
<name>A0ACC2K2M4_PERAE</name>
<evidence type="ECO:0000313" key="1">
    <source>
        <dbReference type="EMBL" id="KAJ8615330.1"/>
    </source>
</evidence>
<protein>
    <submittedName>
        <fullName evidence="1">Uncharacterized protein</fullName>
    </submittedName>
</protein>
<proteinExistence type="predicted"/>
<keyword evidence="2" id="KW-1185">Reference proteome</keyword>
<gene>
    <name evidence="1" type="ORF">MRB53_034702</name>
</gene>
<dbReference type="Proteomes" id="UP001234297">
    <property type="component" value="Chromosome 12"/>
</dbReference>